<accession>A0A2G0CBF0</accession>
<evidence type="ECO:0000313" key="2">
    <source>
        <dbReference type="EMBL" id="PHK97286.1"/>
    </source>
</evidence>
<dbReference type="Proteomes" id="UP000226437">
    <property type="component" value="Unassembled WGS sequence"/>
</dbReference>
<evidence type="ECO:0000313" key="3">
    <source>
        <dbReference type="Proteomes" id="UP000226437"/>
    </source>
</evidence>
<dbReference type="AlphaFoldDB" id="A0A2G0CBF0"/>
<keyword evidence="3" id="KW-1185">Reference proteome</keyword>
<evidence type="ECO:0000256" key="1">
    <source>
        <dbReference type="SAM" id="MobiDB-lite"/>
    </source>
</evidence>
<proteinExistence type="predicted"/>
<comment type="caution">
    <text evidence="2">The sequence shown here is derived from an EMBL/GenBank/DDBJ whole genome shotgun (WGS) entry which is preliminary data.</text>
</comment>
<feature type="region of interest" description="Disordered" evidence="1">
    <location>
        <begin position="62"/>
        <end position="87"/>
    </location>
</feature>
<organism evidence="2 3">
    <name type="scientific">Neolewinella marina</name>
    <dbReference type="NCBI Taxonomy" id="438751"/>
    <lineage>
        <taxon>Bacteria</taxon>
        <taxon>Pseudomonadati</taxon>
        <taxon>Bacteroidota</taxon>
        <taxon>Saprospiria</taxon>
        <taxon>Saprospirales</taxon>
        <taxon>Lewinellaceae</taxon>
        <taxon>Neolewinella</taxon>
    </lineage>
</organism>
<dbReference type="EMBL" id="PDLO01000010">
    <property type="protein sequence ID" value="PHK97286.1"/>
    <property type="molecule type" value="Genomic_DNA"/>
</dbReference>
<protein>
    <submittedName>
        <fullName evidence="2">Uncharacterized protein</fullName>
    </submittedName>
</protein>
<sequence length="141" mass="15619">MIQAVKVRRGMEYAQLENHIAFSSGESKNSKVMTGARAVIDIFLSAGALVQDGEKLIVNDHVPGLNESPHPGSRSNINNSEDVTEPEIITEPHYDEKNTQQIYKKEIGQVSLKIELLIKAGPEELEGLGKRIKQIIDEVNE</sequence>
<name>A0A2G0CBF0_9BACT</name>
<gene>
    <name evidence="2" type="ORF">CGL56_17055</name>
</gene>
<reference evidence="2 3" key="1">
    <citation type="submission" date="2017-10" db="EMBL/GenBank/DDBJ databases">
        <title>The draft genome sequence of Lewinella marina KCTC 32374.</title>
        <authorList>
            <person name="Wang K."/>
        </authorList>
    </citation>
    <scope>NUCLEOTIDE SEQUENCE [LARGE SCALE GENOMIC DNA]</scope>
    <source>
        <strain evidence="2 3">MKG-38</strain>
    </source>
</reference>